<dbReference type="Pfam" id="PF03060">
    <property type="entry name" value="NMO"/>
    <property type="match status" value="1"/>
</dbReference>
<dbReference type="GO" id="GO:0004497">
    <property type="term" value="F:monooxygenase activity"/>
    <property type="evidence" value="ECO:0007669"/>
    <property type="project" value="UniProtKB-KW"/>
</dbReference>
<gene>
    <name evidence="10" type="ORF">GCM10010170_017300</name>
</gene>
<evidence type="ECO:0000256" key="9">
    <source>
        <dbReference type="ARBA" id="ARBA00049401"/>
    </source>
</evidence>
<keyword evidence="3" id="KW-0216">Detoxification</keyword>
<evidence type="ECO:0000256" key="1">
    <source>
        <dbReference type="ARBA" id="ARBA00001917"/>
    </source>
</evidence>
<evidence type="ECO:0000256" key="6">
    <source>
        <dbReference type="ARBA" id="ARBA00023002"/>
    </source>
</evidence>
<dbReference type="SUPFAM" id="SSF51412">
    <property type="entry name" value="Inosine monophosphate dehydrogenase (IMPDH)"/>
    <property type="match status" value="1"/>
</dbReference>
<keyword evidence="7 10" id="KW-0503">Monooxygenase</keyword>
<keyword evidence="5" id="KW-0288">FMN</keyword>
<organism evidence="10 11">
    <name type="scientific">Dactylosporangium salmoneum</name>
    <dbReference type="NCBI Taxonomy" id="53361"/>
    <lineage>
        <taxon>Bacteria</taxon>
        <taxon>Bacillati</taxon>
        <taxon>Actinomycetota</taxon>
        <taxon>Actinomycetes</taxon>
        <taxon>Micromonosporales</taxon>
        <taxon>Micromonosporaceae</taxon>
        <taxon>Dactylosporangium</taxon>
    </lineage>
</organism>
<keyword evidence="4" id="KW-0285">Flavoprotein</keyword>
<evidence type="ECO:0000256" key="4">
    <source>
        <dbReference type="ARBA" id="ARBA00022630"/>
    </source>
</evidence>
<dbReference type="RefSeq" id="WP_344611735.1">
    <property type="nucleotide sequence ID" value="NZ_BAAARV010000016.1"/>
</dbReference>
<dbReference type="Proteomes" id="UP001501444">
    <property type="component" value="Unassembled WGS sequence"/>
</dbReference>
<keyword evidence="11" id="KW-1185">Reference proteome</keyword>
<reference evidence="11" key="1">
    <citation type="journal article" date="2019" name="Int. J. Syst. Evol. Microbiol.">
        <title>The Global Catalogue of Microorganisms (GCM) 10K type strain sequencing project: providing services to taxonomists for standard genome sequencing and annotation.</title>
        <authorList>
            <consortium name="The Broad Institute Genomics Platform"/>
            <consortium name="The Broad Institute Genome Sequencing Center for Infectious Disease"/>
            <person name="Wu L."/>
            <person name="Ma J."/>
        </authorList>
    </citation>
    <scope>NUCLEOTIDE SEQUENCE [LARGE SCALE GENOMIC DNA]</scope>
    <source>
        <strain evidence="11">JCM 3272</strain>
    </source>
</reference>
<evidence type="ECO:0000313" key="11">
    <source>
        <dbReference type="Proteomes" id="UP001501444"/>
    </source>
</evidence>
<dbReference type="EMBL" id="BAAARV010000016">
    <property type="protein sequence ID" value="GAA2336721.1"/>
    <property type="molecule type" value="Genomic_DNA"/>
</dbReference>
<proteinExistence type="inferred from homology"/>
<protein>
    <recommendedName>
        <fullName evidence="8">Propionate 3-nitronate monooxygenase</fullName>
    </recommendedName>
</protein>
<evidence type="ECO:0000256" key="3">
    <source>
        <dbReference type="ARBA" id="ARBA00022575"/>
    </source>
</evidence>
<comment type="cofactor">
    <cofactor evidence="1">
        <name>FMN</name>
        <dbReference type="ChEBI" id="CHEBI:58210"/>
    </cofactor>
</comment>
<dbReference type="PANTHER" id="PTHR42747:SF3">
    <property type="entry name" value="NITRONATE MONOOXYGENASE-RELATED"/>
    <property type="match status" value="1"/>
</dbReference>
<evidence type="ECO:0000256" key="8">
    <source>
        <dbReference type="ARBA" id="ARBA00031155"/>
    </source>
</evidence>
<comment type="similarity">
    <text evidence="2">Belongs to the nitronate monooxygenase family. NMO class I subfamily.</text>
</comment>
<evidence type="ECO:0000313" key="10">
    <source>
        <dbReference type="EMBL" id="GAA2336721.1"/>
    </source>
</evidence>
<dbReference type="InterPro" id="IPR004136">
    <property type="entry name" value="NMO"/>
</dbReference>
<dbReference type="PANTHER" id="PTHR42747">
    <property type="entry name" value="NITRONATE MONOOXYGENASE-RELATED"/>
    <property type="match status" value="1"/>
</dbReference>
<keyword evidence="6" id="KW-0560">Oxidoreductase</keyword>
<evidence type="ECO:0000256" key="5">
    <source>
        <dbReference type="ARBA" id="ARBA00022643"/>
    </source>
</evidence>
<evidence type="ECO:0000256" key="7">
    <source>
        <dbReference type="ARBA" id="ARBA00023033"/>
    </source>
</evidence>
<accession>A0ABP5SQS1</accession>
<comment type="caution">
    <text evidence="10">The sequence shown here is derived from an EMBL/GenBank/DDBJ whole genome shotgun (WGS) entry which is preliminary data.</text>
</comment>
<sequence>MSGLFAGLGIEGPVVAAPMAGGASTPALVGAAARAGALGFLAAGYRTAEDLAAQVRAVREGGAAAFGVNVFAPNPVPIEAGELRRYAERLRPEGEPYGLDLGLAAPVDDDDHWGAKLELLLRDPVPVVSFTFGLPPGDAVALLRRQGVLVLQTVTTVAEARAADEAGVDGLVVQAAAAGAHSGTFTPEVWPREVPLPQLLGEVASAVRLPLVGAGGVGTADDVAAALGAGAEAVMVGTALLRADESGASAVHKAALAERSTVDTILTRAFSGRPARAIRNGFVERHHEAAPVGYPAVHHLTTPLRRAAAAAGDADRVHLWAGTGFPHARARPAGEVLSGLAAKA</sequence>
<evidence type="ECO:0000256" key="2">
    <source>
        <dbReference type="ARBA" id="ARBA00009881"/>
    </source>
</evidence>
<name>A0ABP5SQS1_9ACTN</name>
<comment type="catalytic activity">
    <reaction evidence="9">
        <text>3 propionate 3-nitronate + 3 O2 + H2O = 3 3-oxopropanoate + 2 nitrate + nitrite + H2O2 + 3 H(+)</text>
        <dbReference type="Rhea" id="RHEA:57332"/>
        <dbReference type="ChEBI" id="CHEBI:15377"/>
        <dbReference type="ChEBI" id="CHEBI:15378"/>
        <dbReference type="ChEBI" id="CHEBI:15379"/>
        <dbReference type="ChEBI" id="CHEBI:16240"/>
        <dbReference type="ChEBI" id="CHEBI:16301"/>
        <dbReference type="ChEBI" id="CHEBI:17632"/>
        <dbReference type="ChEBI" id="CHEBI:33190"/>
        <dbReference type="ChEBI" id="CHEBI:136067"/>
    </reaction>
</comment>
<dbReference type="InterPro" id="IPR013785">
    <property type="entry name" value="Aldolase_TIM"/>
</dbReference>
<dbReference type="Gene3D" id="3.20.20.70">
    <property type="entry name" value="Aldolase class I"/>
    <property type="match status" value="1"/>
</dbReference>
<dbReference type="CDD" id="cd04730">
    <property type="entry name" value="NPD_like"/>
    <property type="match status" value="1"/>
</dbReference>